<keyword evidence="3" id="KW-0479">Metal-binding</keyword>
<dbReference type="NCBIfam" id="TIGR01891">
    <property type="entry name" value="amidohydrolases"/>
    <property type="match status" value="1"/>
</dbReference>
<dbReference type="SUPFAM" id="SSF53187">
    <property type="entry name" value="Zn-dependent exopeptidases"/>
    <property type="match status" value="1"/>
</dbReference>
<name>A0A927HYA4_9HYPH</name>
<feature type="binding site" evidence="3">
    <location>
        <position position="369"/>
    </location>
    <ligand>
        <name>Mn(2+)</name>
        <dbReference type="ChEBI" id="CHEBI:29035"/>
        <label>2</label>
    </ligand>
</feature>
<comment type="similarity">
    <text evidence="1">Belongs to the peptidase M20 family.</text>
</comment>
<dbReference type="Gene3D" id="3.30.70.360">
    <property type="match status" value="1"/>
</dbReference>
<dbReference type="SUPFAM" id="SSF55031">
    <property type="entry name" value="Bacterial exopeptidase dimerisation domain"/>
    <property type="match status" value="1"/>
</dbReference>
<feature type="domain" description="Peptidase M20 dimerisation" evidence="4">
    <location>
        <begin position="195"/>
        <end position="288"/>
    </location>
</feature>
<dbReference type="EMBL" id="JACXWY010000001">
    <property type="protein sequence ID" value="MBD3844152.1"/>
    <property type="molecule type" value="Genomic_DNA"/>
</dbReference>
<comment type="caution">
    <text evidence="5">The sequence shown here is derived from an EMBL/GenBank/DDBJ whole genome shotgun (WGS) entry which is preliminary data.</text>
</comment>
<organism evidence="5 6">
    <name type="scientific">Bosea spartocytisi</name>
    <dbReference type="NCBI Taxonomy" id="2773451"/>
    <lineage>
        <taxon>Bacteria</taxon>
        <taxon>Pseudomonadati</taxon>
        <taxon>Pseudomonadota</taxon>
        <taxon>Alphaproteobacteria</taxon>
        <taxon>Hyphomicrobiales</taxon>
        <taxon>Boseaceae</taxon>
        <taxon>Bosea</taxon>
    </lineage>
</organism>
<dbReference type="PANTHER" id="PTHR11014:SF63">
    <property type="entry name" value="METALLOPEPTIDASE, PUTATIVE (AFU_ORTHOLOGUE AFUA_6G09600)-RELATED"/>
    <property type="match status" value="1"/>
</dbReference>
<feature type="binding site" evidence="3">
    <location>
        <position position="147"/>
    </location>
    <ligand>
        <name>Mn(2+)</name>
        <dbReference type="ChEBI" id="CHEBI:29035"/>
        <label>2</label>
    </ligand>
</feature>
<evidence type="ECO:0000256" key="1">
    <source>
        <dbReference type="ARBA" id="ARBA00006153"/>
    </source>
</evidence>
<accession>A0A927HYA4</accession>
<dbReference type="Proteomes" id="UP000619295">
    <property type="component" value="Unassembled WGS sequence"/>
</dbReference>
<keyword evidence="6" id="KW-1185">Reference proteome</keyword>
<feature type="binding site" evidence="3">
    <location>
        <position position="113"/>
    </location>
    <ligand>
        <name>Mn(2+)</name>
        <dbReference type="ChEBI" id="CHEBI:29035"/>
        <label>2</label>
    </ligand>
</feature>
<dbReference type="InterPro" id="IPR002933">
    <property type="entry name" value="Peptidase_M20"/>
</dbReference>
<gene>
    <name evidence="5" type="ORF">IED13_00470</name>
</gene>
<protein>
    <submittedName>
        <fullName evidence="5">Amidohydrolase</fullName>
    </submittedName>
</protein>
<evidence type="ECO:0000256" key="3">
    <source>
        <dbReference type="PIRSR" id="PIRSR005962-1"/>
    </source>
</evidence>
<dbReference type="GO" id="GO:0046872">
    <property type="term" value="F:metal ion binding"/>
    <property type="evidence" value="ECO:0007669"/>
    <property type="project" value="UniProtKB-KW"/>
</dbReference>
<dbReference type="Pfam" id="PF07687">
    <property type="entry name" value="M20_dimer"/>
    <property type="match status" value="1"/>
</dbReference>
<dbReference type="InterPro" id="IPR011650">
    <property type="entry name" value="Peptidase_M20_dimer"/>
</dbReference>
<dbReference type="FunFam" id="3.30.70.360:FF:000014">
    <property type="entry name" value="N-acyl-L-amino acid amidohydrolase"/>
    <property type="match status" value="1"/>
</dbReference>
<dbReference type="PIRSF" id="PIRSF005962">
    <property type="entry name" value="Pept_M20D_amidohydro"/>
    <property type="match status" value="1"/>
</dbReference>
<feature type="binding site" evidence="3">
    <location>
        <position position="111"/>
    </location>
    <ligand>
        <name>Mn(2+)</name>
        <dbReference type="ChEBI" id="CHEBI:29035"/>
        <label>2</label>
    </ligand>
</feature>
<evidence type="ECO:0000256" key="2">
    <source>
        <dbReference type="ARBA" id="ARBA00022801"/>
    </source>
</evidence>
<sequence>MSPDRPNDPTLDIERHVAAMEPQLIAIRRDIHAHPEIGFETVRTAEIVAQELERIGLSPRRGVGRTGVVAEIAGGAPGPCLLIRADMDALPMEELTGLPFASTIPGTMHACGHDIHTATLLGVGSVLQAMAPKLRGSVRLVFQPAEETVESGAAAMVADGAADGAAIALAFHNRPEMPVGRFGYVRGASTASSDEFDVIVRGKSGHAARPHSALDPIVAASAMIMQLQTAISRVMDPSRSAVLTVGHIQGGSTHNIIPDSCLFQGTVRCRSPESRDTMEASFRRICDGVAAAMGVTCEIDYKRGAPALINDDGVVDAVIRSVSEQFGADKVEQLEGRFGAEDFSYFSERIPSCQLLVGSSQPGRDDRVHNSDYQPDERSIGLGVAALARTALDILS</sequence>
<dbReference type="GO" id="GO:0016787">
    <property type="term" value="F:hydrolase activity"/>
    <property type="evidence" value="ECO:0007669"/>
    <property type="project" value="UniProtKB-KW"/>
</dbReference>
<dbReference type="InterPro" id="IPR036264">
    <property type="entry name" value="Bact_exopeptidase_dim_dom"/>
</dbReference>
<dbReference type="Gene3D" id="3.40.630.10">
    <property type="entry name" value="Zn peptidases"/>
    <property type="match status" value="1"/>
</dbReference>
<keyword evidence="3" id="KW-0464">Manganese</keyword>
<dbReference type="InterPro" id="IPR017439">
    <property type="entry name" value="Amidohydrolase"/>
</dbReference>
<dbReference type="CDD" id="cd03886">
    <property type="entry name" value="M20_Acy1"/>
    <property type="match status" value="1"/>
</dbReference>
<comment type="cofactor">
    <cofactor evidence="3">
        <name>Mn(2+)</name>
        <dbReference type="ChEBI" id="CHEBI:29035"/>
    </cofactor>
    <text evidence="3">The Mn(2+) ion enhances activity.</text>
</comment>
<dbReference type="PANTHER" id="PTHR11014">
    <property type="entry name" value="PEPTIDASE M20 FAMILY MEMBER"/>
    <property type="match status" value="1"/>
</dbReference>
<proteinExistence type="inferred from homology"/>
<keyword evidence="2" id="KW-0378">Hydrolase</keyword>
<evidence type="ECO:0000313" key="6">
    <source>
        <dbReference type="Proteomes" id="UP000619295"/>
    </source>
</evidence>
<evidence type="ECO:0000313" key="5">
    <source>
        <dbReference type="EMBL" id="MBD3844152.1"/>
    </source>
</evidence>
<dbReference type="RefSeq" id="WP_191123005.1">
    <property type="nucleotide sequence ID" value="NZ_JACXWY010000001.1"/>
</dbReference>
<dbReference type="Pfam" id="PF01546">
    <property type="entry name" value="Peptidase_M20"/>
    <property type="match status" value="1"/>
</dbReference>
<dbReference type="AlphaFoldDB" id="A0A927HYA4"/>
<reference evidence="5" key="1">
    <citation type="submission" date="2020-09" db="EMBL/GenBank/DDBJ databases">
        <title>Bosea spartocytisi sp. nov. a root nodule endophyte of Spartocytisus supranubius in the high mountain ecosystem fo the Teide National Park (Canary Islands, Spain).</title>
        <authorList>
            <person name="Pulido-Suarez L."/>
            <person name="Peix A."/>
            <person name="Igual J.M."/>
            <person name="Socas-Perez N."/>
            <person name="Velazquez E."/>
            <person name="Flores-Felix J.D."/>
            <person name="Leon-Barrios M."/>
        </authorList>
    </citation>
    <scope>NUCLEOTIDE SEQUENCE</scope>
    <source>
        <strain evidence="5">SSUT16</strain>
    </source>
</reference>
<evidence type="ECO:0000259" key="4">
    <source>
        <dbReference type="Pfam" id="PF07687"/>
    </source>
</evidence>
<feature type="binding site" evidence="3">
    <location>
        <position position="172"/>
    </location>
    <ligand>
        <name>Mn(2+)</name>
        <dbReference type="ChEBI" id="CHEBI:29035"/>
        <label>2</label>
    </ligand>
</feature>